<feature type="domain" description="RecX second three-helical" evidence="6">
    <location>
        <begin position="76"/>
        <end position="116"/>
    </location>
</feature>
<reference evidence="7 8" key="1">
    <citation type="journal article" date="2014" name="BMC Genomics">
        <title>Comparison of environmental and isolate Sulfobacillus genomes reveals diverse carbon, sulfur, nitrogen, and hydrogen metabolisms.</title>
        <authorList>
            <person name="Justice N.B."/>
            <person name="Norman A."/>
            <person name="Brown C.T."/>
            <person name="Singh A."/>
            <person name="Thomas B.C."/>
            <person name="Banfield J.F."/>
        </authorList>
    </citation>
    <scope>NUCLEOTIDE SEQUENCE [LARGE SCALE GENOMIC DNA]</scope>
    <source>
        <strain evidence="7">AMDSBA3</strain>
    </source>
</reference>
<dbReference type="GO" id="GO:0005737">
    <property type="term" value="C:cytoplasm"/>
    <property type="evidence" value="ECO:0007669"/>
    <property type="project" value="UniProtKB-SubCell"/>
</dbReference>
<dbReference type="PANTHER" id="PTHR33602:SF1">
    <property type="entry name" value="REGULATORY PROTEIN RECX FAMILY PROTEIN"/>
    <property type="match status" value="1"/>
</dbReference>
<keyword evidence="4 5" id="KW-0963">Cytoplasm</keyword>
<dbReference type="Gene3D" id="1.10.10.10">
    <property type="entry name" value="Winged helix-like DNA-binding domain superfamily/Winged helix DNA-binding domain"/>
    <property type="match status" value="2"/>
</dbReference>
<evidence type="ECO:0000256" key="3">
    <source>
        <dbReference type="ARBA" id="ARBA00018111"/>
    </source>
</evidence>
<evidence type="ECO:0000256" key="5">
    <source>
        <dbReference type="HAMAP-Rule" id="MF_01114"/>
    </source>
</evidence>
<dbReference type="InterPro" id="IPR003783">
    <property type="entry name" value="Regulatory_RecX"/>
</dbReference>
<evidence type="ECO:0000313" key="7">
    <source>
        <dbReference type="EMBL" id="PSR23812.1"/>
    </source>
</evidence>
<dbReference type="InterPro" id="IPR053924">
    <property type="entry name" value="RecX_HTH_2nd"/>
</dbReference>
<evidence type="ECO:0000259" key="6">
    <source>
        <dbReference type="Pfam" id="PF02631"/>
    </source>
</evidence>
<comment type="caution">
    <text evidence="7">The sequence shown here is derived from an EMBL/GenBank/DDBJ whole genome shotgun (WGS) entry which is preliminary data.</text>
</comment>
<dbReference type="HAMAP" id="MF_01114">
    <property type="entry name" value="RecX"/>
    <property type="match status" value="1"/>
</dbReference>
<dbReference type="EMBL" id="PXYV01000003">
    <property type="protein sequence ID" value="PSR23812.1"/>
    <property type="molecule type" value="Genomic_DNA"/>
</dbReference>
<comment type="function">
    <text evidence="5">Modulates RecA activity.</text>
</comment>
<sequence>MNSTGAFGWWSKANRKHRIRCLPRVMPSDPKFQAMRWLAQRNLTVWEMRVRLEAQNFSPESIGTVLDELDRLGYLNDRAVADQIVRKSLTRREGPQRIVSRLRQRGVPPDLRDTVLNEVMAQVDWLEIAELVRQRYDIGSPRGRARFIRHLAREGFPVGVIQQLADDGERGDHADGVKDY</sequence>
<evidence type="ECO:0000256" key="2">
    <source>
        <dbReference type="ARBA" id="ARBA00009695"/>
    </source>
</evidence>
<evidence type="ECO:0000256" key="1">
    <source>
        <dbReference type="ARBA" id="ARBA00004496"/>
    </source>
</evidence>
<evidence type="ECO:0000256" key="4">
    <source>
        <dbReference type="ARBA" id="ARBA00022490"/>
    </source>
</evidence>
<name>A0A2T2WNK3_9FIRM</name>
<evidence type="ECO:0000313" key="8">
    <source>
        <dbReference type="Proteomes" id="UP000241848"/>
    </source>
</evidence>
<proteinExistence type="inferred from homology"/>
<protein>
    <recommendedName>
        <fullName evidence="3 5">Regulatory protein RecX</fullName>
    </recommendedName>
</protein>
<accession>A0A2T2WNK3</accession>
<dbReference type="Proteomes" id="UP000241848">
    <property type="component" value="Unassembled WGS sequence"/>
</dbReference>
<dbReference type="GO" id="GO:0006282">
    <property type="term" value="P:regulation of DNA repair"/>
    <property type="evidence" value="ECO:0007669"/>
    <property type="project" value="UniProtKB-UniRule"/>
</dbReference>
<dbReference type="PANTHER" id="PTHR33602">
    <property type="entry name" value="REGULATORY PROTEIN RECX FAMILY PROTEIN"/>
    <property type="match status" value="1"/>
</dbReference>
<gene>
    <name evidence="5" type="primary">recX</name>
    <name evidence="7" type="ORF">C7B45_02020</name>
</gene>
<dbReference type="AlphaFoldDB" id="A0A2T2WNK3"/>
<comment type="subcellular location">
    <subcellularLocation>
        <location evidence="1 5">Cytoplasm</location>
    </subcellularLocation>
</comment>
<comment type="similarity">
    <text evidence="2 5">Belongs to the RecX family.</text>
</comment>
<organism evidence="7 8">
    <name type="scientific">Sulfobacillus acidophilus</name>
    <dbReference type="NCBI Taxonomy" id="53633"/>
    <lineage>
        <taxon>Bacteria</taxon>
        <taxon>Bacillati</taxon>
        <taxon>Bacillota</taxon>
        <taxon>Clostridia</taxon>
        <taxon>Eubacteriales</taxon>
        <taxon>Clostridiales Family XVII. Incertae Sedis</taxon>
        <taxon>Sulfobacillus</taxon>
    </lineage>
</organism>
<dbReference type="InterPro" id="IPR036388">
    <property type="entry name" value="WH-like_DNA-bd_sf"/>
</dbReference>
<dbReference type="Pfam" id="PF02631">
    <property type="entry name" value="RecX_HTH2"/>
    <property type="match status" value="1"/>
</dbReference>